<evidence type="ECO:0008006" key="4">
    <source>
        <dbReference type="Google" id="ProtNLM"/>
    </source>
</evidence>
<evidence type="ECO:0000313" key="3">
    <source>
        <dbReference type="Proteomes" id="UP000318297"/>
    </source>
</evidence>
<proteinExistence type="predicted"/>
<keyword evidence="3" id="KW-1185">Reference proteome</keyword>
<reference evidence="2 3" key="1">
    <citation type="submission" date="2019-06" db="EMBL/GenBank/DDBJ databases">
        <title>Sequencing the genomes of 1000 actinobacteria strains.</title>
        <authorList>
            <person name="Klenk H.-P."/>
        </authorList>
    </citation>
    <scope>NUCLEOTIDE SEQUENCE [LARGE SCALE GENOMIC DNA]</scope>
    <source>
        <strain evidence="2 3">DSM 19560</strain>
    </source>
</reference>
<feature type="transmembrane region" description="Helical" evidence="1">
    <location>
        <begin position="126"/>
        <end position="144"/>
    </location>
</feature>
<dbReference type="SUPFAM" id="SSF103473">
    <property type="entry name" value="MFS general substrate transporter"/>
    <property type="match status" value="1"/>
</dbReference>
<evidence type="ECO:0000313" key="2">
    <source>
        <dbReference type="EMBL" id="TWE09186.1"/>
    </source>
</evidence>
<comment type="caution">
    <text evidence="2">The sequence shown here is derived from an EMBL/GenBank/DDBJ whole genome shotgun (WGS) entry which is preliminary data.</text>
</comment>
<dbReference type="AlphaFoldDB" id="A0A561E0L7"/>
<evidence type="ECO:0000256" key="1">
    <source>
        <dbReference type="SAM" id="Phobius"/>
    </source>
</evidence>
<keyword evidence="1" id="KW-0472">Membrane</keyword>
<dbReference type="Gene3D" id="1.20.1250.20">
    <property type="entry name" value="MFS general substrate transporter like domains"/>
    <property type="match status" value="1"/>
</dbReference>
<keyword evidence="1" id="KW-0812">Transmembrane</keyword>
<sequence>SHSGWGSSWLGIAEATLACGAIGGSILGIRWQGQFLARRAFWTLVTQGVGLGLVGVDLRATLVIGMLLIGVTSGLASVWLSGCFLRVVAPSHLGRVSSVSQLGDLLLIPVMTPVFGALAGHASVTTATLVFGACMSVLCLTFVLRPEISGLR</sequence>
<organism evidence="2 3">
    <name type="scientific">Rudaeicoccus suwonensis</name>
    <dbReference type="NCBI Taxonomy" id="657409"/>
    <lineage>
        <taxon>Bacteria</taxon>
        <taxon>Bacillati</taxon>
        <taxon>Actinomycetota</taxon>
        <taxon>Actinomycetes</taxon>
        <taxon>Micrococcales</taxon>
        <taxon>Dermacoccaceae</taxon>
        <taxon>Rudaeicoccus</taxon>
    </lineage>
</organism>
<dbReference type="Proteomes" id="UP000318297">
    <property type="component" value="Unassembled WGS sequence"/>
</dbReference>
<feature type="transmembrane region" description="Helical" evidence="1">
    <location>
        <begin position="101"/>
        <end position="120"/>
    </location>
</feature>
<protein>
    <recommendedName>
        <fullName evidence="4">MFS transporter</fullName>
    </recommendedName>
</protein>
<accession>A0A561E0L7</accession>
<name>A0A561E0L7_9MICO</name>
<feature type="transmembrane region" description="Helical" evidence="1">
    <location>
        <begin position="6"/>
        <end position="28"/>
    </location>
</feature>
<keyword evidence="1" id="KW-1133">Transmembrane helix</keyword>
<dbReference type="InterPro" id="IPR036259">
    <property type="entry name" value="MFS_trans_sf"/>
</dbReference>
<dbReference type="EMBL" id="VIVQ01000003">
    <property type="protein sequence ID" value="TWE09186.1"/>
    <property type="molecule type" value="Genomic_DNA"/>
</dbReference>
<gene>
    <name evidence="2" type="ORF">BKA23_2886</name>
</gene>
<feature type="transmembrane region" description="Helical" evidence="1">
    <location>
        <begin position="40"/>
        <end position="56"/>
    </location>
</feature>
<feature type="transmembrane region" description="Helical" evidence="1">
    <location>
        <begin position="62"/>
        <end position="89"/>
    </location>
</feature>
<feature type="non-terminal residue" evidence="2">
    <location>
        <position position="1"/>
    </location>
</feature>